<comment type="caution">
    <text evidence="4">The sequence shown here is derived from an EMBL/GenBank/DDBJ whole genome shotgun (WGS) entry which is preliminary data.</text>
</comment>
<gene>
    <name evidence="4" type="ORF">ACFQBM_04555</name>
</gene>
<accession>A0ABW1YKE5</accession>
<reference evidence="5" key="1">
    <citation type="journal article" date="2019" name="Int. J. Syst. Evol. Microbiol.">
        <title>The Global Catalogue of Microorganisms (GCM) 10K type strain sequencing project: providing services to taxonomists for standard genome sequencing and annotation.</title>
        <authorList>
            <consortium name="The Broad Institute Genomics Platform"/>
            <consortium name="The Broad Institute Genome Sequencing Center for Infectious Disease"/>
            <person name="Wu L."/>
            <person name="Ma J."/>
        </authorList>
    </citation>
    <scope>NUCLEOTIDE SEQUENCE [LARGE SCALE GENOMIC DNA]</scope>
    <source>
        <strain evidence="5">CGMCC 1.13718</strain>
    </source>
</reference>
<sequence length="475" mass="50761">MENYNRIYIDGRWQPAAGGELLEVINPATEACIARVPRGSAEDVDSAVRAARGAFDGWASTPGEERRALLLRIADGMEARKAELTAAISASMGCPEHIAEWLQVEGPIEAMRLFAEHTAITEEITEAGHSLVWREAVGVCAFINPWNYPLHQFVGKVGAALAAGCTMVAKPSEQTPLQDLLMAEIMHESGLPAGVFNLVPGRGAEVGRALCEHPLVDMVSFTGSTRAGVEIAKAAAPMVKRVTQELGGKSPFIITANADLAAAVRYGVDDVMINSGQTCTALTRMLVPAQQREEIEELILDRVAEITLGTDGGAFMGPMSSQGQWQQVQDYIRIGIEEGATLLCGGPGNPEGLSTGYFARPTVFTGVHNEMRIAREEIFGPVLCVIAYGDIDEAVAIANDSPYGLSSGVYAANEQDALAIARRIRAGLCFVNGGEFNYRAPFGGYKQSGNGREFSQQGVEEFTEIKSVQLAAPAQ</sequence>
<dbReference type="InterPro" id="IPR015590">
    <property type="entry name" value="Aldehyde_DH_dom"/>
</dbReference>
<name>A0ABW1YKE5_9GAMM</name>
<evidence type="ECO:0000313" key="4">
    <source>
        <dbReference type="EMBL" id="MFC6632537.1"/>
    </source>
</evidence>
<keyword evidence="5" id="KW-1185">Reference proteome</keyword>
<dbReference type="SUPFAM" id="SSF53720">
    <property type="entry name" value="ALDH-like"/>
    <property type="match status" value="1"/>
</dbReference>
<dbReference type="CDD" id="cd07138">
    <property type="entry name" value="ALDH_CddD_SSP0762"/>
    <property type="match status" value="1"/>
</dbReference>
<evidence type="ECO:0000313" key="5">
    <source>
        <dbReference type="Proteomes" id="UP001596425"/>
    </source>
</evidence>
<keyword evidence="2" id="KW-0560">Oxidoreductase</keyword>
<evidence type="ECO:0000259" key="3">
    <source>
        <dbReference type="Pfam" id="PF00171"/>
    </source>
</evidence>
<feature type="domain" description="Aldehyde dehydrogenase" evidence="3">
    <location>
        <begin position="13"/>
        <end position="468"/>
    </location>
</feature>
<dbReference type="InterPro" id="IPR016161">
    <property type="entry name" value="Ald_DH/histidinol_DH"/>
</dbReference>
<dbReference type="Pfam" id="PF00171">
    <property type="entry name" value="Aldedh"/>
    <property type="match status" value="1"/>
</dbReference>
<dbReference type="PANTHER" id="PTHR42804:SF1">
    <property type="entry name" value="ALDEHYDE DEHYDROGENASE-RELATED"/>
    <property type="match status" value="1"/>
</dbReference>
<dbReference type="InterPro" id="IPR016163">
    <property type="entry name" value="Ald_DH_C"/>
</dbReference>
<dbReference type="RefSeq" id="WP_193194047.1">
    <property type="nucleotide sequence ID" value="NZ_JACZFR010000053.1"/>
</dbReference>
<dbReference type="Gene3D" id="3.40.309.10">
    <property type="entry name" value="Aldehyde Dehydrogenase, Chain A, domain 2"/>
    <property type="match status" value="1"/>
</dbReference>
<organism evidence="4 5">
    <name type="scientific">Microbulbifer taiwanensis</name>
    <dbReference type="NCBI Taxonomy" id="986746"/>
    <lineage>
        <taxon>Bacteria</taxon>
        <taxon>Pseudomonadati</taxon>
        <taxon>Pseudomonadota</taxon>
        <taxon>Gammaproteobacteria</taxon>
        <taxon>Cellvibrionales</taxon>
        <taxon>Microbulbiferaceae</taxon>
        <taxon>Microbulbifer</taxon>
    </lineage>
</organism>
<comment type="similarity">
    <text evidence="1">Belongs to the aldehyde dehydrogenase family.</text>
</comment>
<dbReference type="EMBL" id="JBHSVR010000001">
    <property type="protein sequence ID" value="MFC6632537.1"/>
    <property type="molecule type" value="Genomic_DNA"/>
</dbReference>
<dbReference type="PANTHER" id="PTHR42804">
    <property type="entry name" value="ALDEHYDE DEHYDROGENASE"/>
    <property type="match status" value="1"/>
</dbReference>
<evidence type="ECO:0000256" key="1">
    <source>
        <dbReference type="ARBA" id="ARBA00009986"/>
    </source>
</evidence>
<protein>
    <submittedName>
        <fullName evidence="4">Aldehyde dehydrogenase family protein</fullName>
    </submittedName>
</protein>
<proteinExistence type="inferred from homology"/>
<evidence type="ECO:0000256" key="2">
    <source>
        <dbReference type="ARBA" id="ARBA00023002"/>
    </source>
</evidence>
<dbReference type="InterPro" id="IPR016162">
    <property type="entry name" value="Ald_DH_N"/>
</dbReference>
<dbReference type="Proteomes" id="UP001596425">
    <property type="component" value="Unassembled WGS sequence"/>
</dbReference>
<dbReference type="Gene3D" id="3.40.605.10">
    <property type="entry name" value="Aldehyde Dehydrogenase, Chain A, domain 1"/>
    <property type="match status" value="1"/>
</dbReference>